<feature type="non-terminal residue" evidence="1">
    <location>
        <position position="1"/>
    </location>
</feature>
<evidence type="ECO:0000313" key="2">
    <source>
        <dbReference type="Proteomes" id="UP000708208"/>
    </source>
</evidence>
<organism evidence="1 2">
    <name type="scientific">Allacma fusca</name>
    <dbReference type="NCBI Taxonomy" id="39272"/>
    <lineage>
        <taxon>Eukaryota</taxon>
        <taxon>Metazoa</taxon>
        <taxon>Ecdysozoa</taxon>
        <taxon>Arthropoda</taxon>
        <taxon>Hexapoda</taxon>
        <taxon>Collembola</taxon>
        <taxon>Symphypleona</taxon>
        <taxon>Sminthuridae</taxon>
        <taxon>Allacma</taxon>
    </lineage>
</organism>
<evidence type="ECO:0000313" key="1">
    <source>
        <dbReference type="EMBL" id="CAG7831468.1"/>
    </source>
</evidence>
<keyword evidence="2" id="KW-1185">Reference proteome</keyword>
<name>A0A8J2L9Y4_9HEXA</name>
<dbReference type="Proteomes" id="UP000708208">
    <property type="component" value="Unassembled WGS sequence"/>
</dbReference>
<dbReference type="EMBL" id="CAJVCH010560606">
    <property type="protein sequence ID" value="CAG7831468.1"/>
    <property type="molecule type" value="Genomic_DNA"/>
</dbReference>
<reference evidence="1" key="1">
    <citation type="submission" date="2021-06" db="EMBL/GenBank/DDBJ databases">
        <authorList>
            <person name="Hodson N. C."/>
            <person name="Mongue J. A."/>
            <person name="Jaron S. K."/>
        </authorList>
    </citation>
    <scope>NUCLEOTIDE SEQUENCE</scope>
</reference>
<accession>A0A8J2L9Y4</accession>
<dbReference type="AlphaFoldDB" id="A0A8J2L9Y4"/>
<gene>
    <name evidence="1" type="ORF">AFUS01_LOCUS41210</name>
</gene>
<comment type="caution">
    <text evidence="1">The sequence shown here is derived from an EMBL/GenBank/DDBJ whole genome shotgun (WGS) entry which is preliminary data.</text>
</comment>
<proteinExistence type="predicted"/>
<sequence>GPPSISHMLNFPPVCYRCYAFGAIFEVNRP</sequence>
<protein>
    <submittedName>
        <fullName evidence="1">Uncharacterized protein</fullName>
    </submittedName>
</protein>